<dbReference type="EMBL" id="CP003732">
    <property type="protein sequence ID" value="AFV12524.1"/>
    <property type="molecule type" value="Genomic_DNA"/>
</dbReference>
<dbReference type="Pfam" id="PF22483">
    <property type="entry name" value="Mu-transpos_C_2"/>
    <property type="match status" value="1"/>
</dbReference>
<dbReference type="NCBIfam" id="NF033546">
    <property type="entry name" value="transpos_IS21"/>
    <property type="match status" value="1"/>
</dbReference>
<dbReference type="eggNOG" id="COG4584">
    <property type="taxonomic scope" value="Bacteria"/>
</dbReference>
<dbReference type="InterPro" id="IPR001387">
    <property type="entry name" value="Cro/C1-type_HTH"/>
</dbReference>
<dbReference type="PANTHER" id="PTHR35004">
    <property type="entry name" value="TRANSPOSASE RV3428C-RELATED"/>
    <property type="match status" value="1"/>
</dbReference>
<dbReference type="STRING" id="1089553.Tph_c23340"/>
<dbReference type="InterPro" id="IPR010982">
    <property type="entry name" value="Lambda_DNA-bd_dom_sf"/>
</dbReference>
<dbReference type="CDD" id="cd00093">
    <property type="entry name" value="HTH_XRE"/>
    <property type="match status" value="1"/>
</dbReference>
<proteinExistence type="predicted"/>
<dbReference type="HOGENOM" id="CLU_020626_2_0_9"/>
<dbReference type="KEGG" id="tpz:Tph_c23340"/>
<gene>
    <name evidence="2" type="primary">istA</name>
    <name evidence="2" type="ordered locus">Tph_c23340</name>
</gene>
<dbReference type="GO" id="GO:0015074">
    <property type="term" value="P:DNA integration"/>
    <property type="evidence" value="ECO:0007669"/>
    <property type="project" value="InterPro"/>
</dbReference>
<dbReference type="InterPro" id="IPR001584">
    <property type="entry name" value="Integrase_cat-core"/>
</dbReference>
<dbReference type="AlphaFoldDB" id="K4LX16"/>
<dbReference type="PANTHER" id="PTHR35004:SF7">
    <property type="entry name" value="INTEGRASE PROTEIN"/>
    <property type="match status" value="1"/>
</dbReference>
<feature type="domain" description="Integrase catalytic" evidence="1">
    <location>
        <begin position="125"/>
        <end position="302"/>
    </location>
</feature>
<evidence type="ECO:0000313" key="3">
    <source>
        <dbReference type="Proteomes" id="UP000000467"/>
    </source>
</evidence>
<sequence length="489" mass="55936">MSIEVEIYERIRYLHEHEGMGQRAIAKALGISRNTVKKYYDGSHVPWERQGISGRKPYVITEDVIAFIKECLAQDETENIKKQRHTAKRIYDRLVDEKGFTGGESTIREVVAQLRETKTDAFIPLAYDPGEAIQIDWGEAKIYLAGKKITVNIFCMRECYSADIYCAAFYRQNEESFLEAQISGFEYFGGVSKRVIFDNAKVAVKEGFGAHAKVQDKYKALSAHYAFQCEFCNVAAGHEKGLVEGLVGWVRRNIFVPIPRVNSIQELNNELMNRCLKYRNHKIKGKPSTVGEMAAVSRAHMTQLPRYKFDSSKTITVRADSFSTVRFDHNNYSIPCQYAGKEVSIKGFGNEVAMFYRNTEIARYTRCYERNKTMYRLEHYIDLIEKRPRSVFNAKPVKDSISAELIEIGRKLSGPQEMVKLIRLLVDYGEEKLIAAISHVQSPEISVEQIQAYLMPNFTPAKIQPDIDIKVARPQFDKYDSLMKGDAVV</sequence>
<dbReference type="Gene3D" id="1.10.260.40">
    <property type="entry name" value="lambda repressor-like DNA-binding domains"/>
    <property type="match status" value="1"/>
</dbReference>
<dbReference type="PROSITE" id="PS50994">
    <property type="entry name" value="INTEGRASE"/>
    <property type="match status" value="1"/>
</dbReference>
<evidence type="ECO:0000313" key="2">
    <source>
        <dbReference type="EMBL" id="AFV12524.1"/>
    </source>
</evidence>
<protein>
    <submittedName>
        <fullName evidence="2">Transposase for insertion sequences IS1326/IS1353</fullName>
    </submittedName>
</protein>
<dbReference type="SUPFAM" id="SSF46689">
    <property type="entry name" value="Homeodomain-like"/>
    <property type="match status" value="1"/>
</dbReference>
<evidence type="ECO:0000259" key="1">
    <source>
        <dbReference type="PROSITE" id="PS50994"/>
    </source>
</evidence>
<keyword evidence="3" id="KW-1185">Reference proteome</keyword>
<reference evidence="2 3" key="1">
    <citation type="journal article" date="2012" name="BMC Genomics">
        <title>Genome-guided analysis of physiological and morphological traits of the fermentative acetate oxidizer Thermacetogenium phaeum.</title>
        <authorList>
            <person name="Oehler D."/>
            <person name="Poehlein A."/>
            <person name="Leimbach A."/>
            <person name="Muller N."/>
            <person name="Daniel R."/>
            <person name="Gottschalk G."/>
            <person name="Schink B."/>
        </authorList>
    </citation>
    <scope>NUCLEOTIDE SEQUENCE [LARGE SCALE GENOMIC DNA]</scope>
    <source>
        <strain evidence="3">ATCC BAA-254 / DSM 26808 / PB</strain>
    </source>
</reference>
<name>K4LX16_THEPS</name>
<dbReference type="InterPro" id="IPR054353">
    <property type="entry name" value="IstA-like_C"/>
</dbReference>
<dbReference type="InterPro" id="IPR009057">
    <property type="entry name" value="Homeodomain-like_sf"/>
</dbReference>
<accession>K4LX16</accession>
<organism evidence="2 3">
    <name type="scientific">Thermacetogenium phaeum (strain ATCC BAA-254 / DSM 26808 / PB)</name>
    <dbReference type="NCBI Taxonomy" id="1089553"/>
    <lineage>
        <taxon>Bacteria</taxon>
        <taxon>Bacillati</taxon>
        <taxon>Bacillota</taxon>
        <taxon>Clostridia</taxon>
        <taxon>Thermoanaerobacterales</taxon>
        <taxon>Thermoanaerobacteraceae</taxon>
        <taxon>Thermacetogenium</taxon>
    </lineage>
</organism>
<dbReference type="GO" id="GO:0003677">
    <property type="term" value="F:DNA binding"/>
    <property type="evidence" value="ECO:0007669"/>
    <property type="project" value="InterPro"/>
</dbReference>
<dbReference type="RefSeq" id="WP_015051389.1">
    <property type="nucleotide sequence ID" value="NC_018870.1"/>
</dbReference>
<dbReference type="Proteomes" id="UP000000467">
    <property type="component" value="Chromosome"/>
</dbReference>